<reference evidence="2 3" key="1">
    <citation type="submission" date="2024-10" db="EMBL/GenBank/DDBJ databases">
        <title>The Natural Products Discovery Center: Release of the First 8490 Sequenced Strains for Exploring Actinobacteria Biosynthetic Diversity.</title>
        <authorList>
            <person name="Kalkreuter E."/>
            <person name="Kautsar S.A."/>
            <person name="Yang D."/>
            <person name="Bader C.D."/>
            <person name="Teijaro C.N."/>
            <person name="Fluegel L."/>
            <person name="Davis C.M."/>
            <person name="Simpson J.R."/>
            <person name="Lauterbach L."/>
            <person name="Steele A.D."/>
            <person name="Gui C."/>
            <person name="Meng S."/>
            <person name="Li G."/>
            <person name="Viehrig K."/>
            <person name="Ye F."/>
            <person name="Su P."/>
            <person name="Kiefer A.F."/>
            <person name="Nichols A."/>
            <person name="Cepeda A.J."/>
            <person name="Yan W."/>
            <person name="Fan B."/>
            <person name="Jiang Y."/>
            <person name="Adhikari A."/>
            <person name="Zheng C.-J."/>
            <person name="Schuster L."/>
            <person name="Cowan T.M."/>
            <person name="Smanski M.J."/>
            <person name="Chevrette M.G."/>
            <person name="De Carvalho L.P.S."/>
            <person name="Shen B."/>
        </authorList>
    </citation>
    <scope>NUCLEOTIDE SEQUENCE [LARGE SCALE GENOMIC DNA]</scope>
    <source>
        <strain evidence="2 3">NPDC049503</strain>
    </source>
</reference>
<evidence type="ECO:0000256" key="1">
    <source>
        <dbReference type="SAM" id="MobiDB-lite"/>
    </source>
</evidence>
<accession>A0ABW8A3L1</accession>
<evidence type="ECO:0000313" key="2">
    <source>
        <dbReference type="EMBL" id="MFI7441364.1"/>
    </source>
</evidence>
<evidence type="ECO:0000313" key="3">
    <source>
        <dbReference type="Proteomes" id="UP001612928"/>
    </source>
</evidence>
<keyword evidence="3" id="KW-1185">Reference proteome</keyword>
<dbReference type="RefSeq" id="WP_397021217.1">
    <property type="nucleotide sequence ID" value="NZ_JBITMB010000003.1"/>
</dbReference>
<gene>
    <name evidence="2" type="ORF">ACIBP5_15510</name>
</gene>
<sequence>MISYDEIPRPSPGPGDSPLATHFVARNDPTQLGELASLVDAGRSASRSPSRTR</sequence>
<name>A0ABW8A3L1_9ACTN</name>
<feature type="region of interest" description="Disordered" evidence="1">
    <location>
        <begin position="1"/>
        <end position="22"/>
    </location>
</feature>
<comment type="caution">
    <text evidence="2">The sequence shown here is derived from an EMBL/GenBank/DDBJ whole genome shotgun (WGS) entry which is preliminary data.</text>
</comment>
<dbReference type="EMBL" id="JBITMB010000003">
    <property type="protein sequence ID" value="MFI7441364.1"/>
    <property type="molecule type" value="Genomic_DNA"/>
</dbReference>
<dbReference type="Proteomes" id="UP001612928">
    <property type="component" value="Unassembled WGS sequence"/>
</dbReference>
<proteinExistence type="predicted"/>
<protein>
    <submittedName>
        <fullName evidence="2">Uncharacterized protein</fullName>
    </submittedName>
</protein>
<organism evidence="2 3">
    <name type="scientific">Nonomuraea indica</name>
    <dbReference type="NCBI Taxonomy" id="1581193"/>
    <lineage>
        <taxon>Bacteria</taxon>
        <taxon>Bacillati</taxon>
        <taxon>Actinomycetota</taxon>
        <taxon>Actinomycetes</taxon>
        <taxon>Streptosporangiales</taxon>
        <taxon>Streptosporangiaceae</taxon>
        <taxon>Nonomuraea</taxon>
    </lineage>
</organism>